<dbReference type="PIRSF" id="PIRSF005715">
    <property type="entry name" value="VPS45_Sec1"/>
    <property type="match status" value="1"/>
</dbReference>
<dbReference type="Gene3D" id="1.25.40.60">
    <property type="match status" value="1"/>
</dbReference>
<dbReference type="InterPro" id="IPR043127">
    <property type="entry name" value="Sec-1-like_dom3a"/>
</dbReference>
<dbReference type="InterPro" id="IPR036045">
    <property type="entry name" value="Sec1-like_sf"/>
</dbReference>
<feature type="region of interest" description="Disordered" evidence="2">
    <location>
        <begin position="108"/>
        <end position="134"/>
    </location>
</feature>
<name>A0ABM0GL70_SACKO</name>
<reference evidence="4" key="1">
    <citation type="submission" date="2025-08" db="UniProtKB">
        <authorList>
            <consortium name="RefSeq"/>
        </authorList>
    </citation>
    <scope>IDENTIFICATION</scope>
    <source>
        <tissue evidence="4">Testes</tissue>
    </source>
</reference>
<dbReference type="InterPro" id="IPR001619">
    <property type="entry name" value="Sec1-like"/>
</dbReference>
<dbReference type="InterPro" id="IPR027482">
    <property type="entry name" value="Sec1-like_dom2"/>
</dbReference>
<accession>A0ABM0GL70</accession>
<protein>
    <submittedName>
        <fullName evidence="4">Sec1 family domain-containing protein 1-like</fullName>
    </submittedName>
</protein>
<dbReference type="Pfam" id="PF00995">
    <property type="entry name" value="Sec1"/>
    <property type="match status" value="1"/>
</dbReference>
<evidence type="ECO:0000256" key="2">
    <source>
        <dbReference type="SAM" id="MobiDB-lite"/>
    </source>
</evidence>
<proteinExistence type="inferred from homology"/>
<evidence type="ECO:0000256" key="1">
    <source>
        <dbReference type="ARBA" id="ARBA00009884"/>
    </source>
</evidence>
<dbReference type="Gene3D" id="3.40.50.1910">
    <property type="match status" value="1"/>
</dbReference>
<evidence type="ECO:0000313" key="3">
    <source>
        <dbReference type="Proteomes" id="UP000694865"/>
    </source>
</evidence>
<dbReference type="GeneID" id="100369359"/>
<dbReference type="RefSeq" id="XP_002732351.1">
    <property type="nucleotide sequence ID" value="XM_002732305.2"/>
</dbReference>
<evidence type="ECO:0000313" key="4">
    <source>
        <dbReference type="RefSeq" id="XP_002732351.1"/>
    </source>
</evidence>
<organism evidence="3 4">
    <name type="scientific">Saccoglossus kowalevskii</name>
    <name type="common">Acorn worm</name>
    <dbReference type="NCBI Taxonomy" id="10224"/>
    <lineage>
        <taxon>Eukaryota</taxon>
        <taxon>Metazoa</taxon>
        <taxon>Hemichordata</taxon>
        <taxon>Enteropneusta</taxon>
        <taxon>Harrimaniidae</taxon>
        <taxon>Saccoglossus</taxon>
    </lineage>
</organism>
<dbReference type="Proteomes" id="UP000694865">
    <property type="component" value="Unplaced"/>
</dbReference>
<dbReference type="PANTHER" id="PTHR11679">
    <property type="entry name" value="VESICLE PROTEIN SORTING-ASSOCIATED"/>
    <property type="match status" value="1"/>
</dbReference>
<comment type="similarity">
    <text evidence="1">Belongs to the STXBP/unc-18/SEC1 family.</text>
</comment>
<dbReference type="SUPFAM" id="SSF56815">
    <property type="entry name" value="Sec1/munc18-like (SM) proteins"/>
    <property type="match status" value="2"/>
</dbReference>
<dbReference type="Gene3D" id="3.90.830.10">
    <property type="entry name" value="Syntaxin Binding Protein 1, Chain A, domain 2"/>
    <property type="match status" value="1"/>
</dbReference>
<keyword evidence="3" id="KW-1185">Reference proteome</keyword>
<gene>
    <name evidence="4" type="primary">LOC100369359</name>
</gene>
<sequence>MAATIREKQIASLKRMLNLNVTPSKSNTTEPVWKILVYDRFGQDIISPLLSVRELREMGITLHFFQRPLLVMLDRNMDLATPLHHTWTYQALAHDVLDLQLNQVVIEETVESPSPSQSGARPKKKTKTYDLNPKDKFWNQQKGSPFPTVAEAVQSELEGYRASEDEVKRLKSAMGLEGEDDSAISMISDNTAKITSAVSSLPELLERKRVIDMHTNIASAVLDHIKARKLDIYFEMEEKLMGKSSLDKSILDMINDPDAGTAEDKIRLFIIFYICGQSMTDVEFDQYASALEGAGCNLAPLYYVKRWKAYTKMAVSTTPNMYGGGGTKTVGMFSKLMSQGSSFVMEGVKNLVVKRHNLPVTKIVDALMEIKSNQETDDYRYFDPKMLRVTDSSAIPRNRTPFQEALVFVVGGGNYIEYQNLVDYVKNKTGAGTSRHITYGCSELLNAAQFLRQLSNLGQESH</sequence>